<evidence type="ECO:0000256" key="1">
    <source>
        <dbReference type="ARBA" id="ARBA00022527"/>
    </source>
</evidence>
<feature type="domain" description="Histidine kinase/HSP90-like ATPase" evidence="3">
    <location>
        <begin position="18"/>
        <end position="103"/>
    </location>
</feature>
<reference evidence="4" key="1">
    <citation type="submission" date="2020-01" db="EMBL/GenBank/DDBJ databases">
        <title>Insect and environment-associated Actinomycetes.</title>
        <authorList>
            <person name="Currrie C."/>
            <person name="Chevrette M."/>
            <person name="Carlson C."/>
            <person name="Stubbendieck R."/>
            <person name="Wendt-Pienkowski E."/>
        </authorList>
    </citation>
    <scope>NUCLEOTIDE SEQUENCE</scope>
    <source>
        <strain evidence="4">SID12501</strain>
    </source>
</reference>
<dbReference type="AlphaFoldDB" id="A0A6B3C3M9"/>
<dbReference type="GO" id="GO:0004674">
    <property type="term" value="F:protein serine/threonine kinase activity"/>
    <property type="evidence" value="ECO:0007669"/>
    <property type="project" value="UniProtKB-KW"/>
</dbReference>
<dbReference type="InterPro" id="IPR003594">
    <property type="entry name" value="HATPase_dom"/>
</dbReference>
<name>A0A6B3C3M9_9ACTN</name>
<evidence type="ECO:0000313" key="4">
    <source>
        <dbReference type="EMBL" id="NEC91269.1"/>
    </source>
</evidence>
<keyword evidence="4" id="KW-0067">ATP-binding</keyword>
<dbReference type="EMBL" id="JAAGLU010000041">
    <property type="protein sequence ID" value="NEC91269.1"/>
    <property type="molecule type" value="Genomic_DNA"/>
</dbReference>
<dbReference type="PANTHER" id="PTHR35526">
    <property type="entry name" value="ANTI-SIGMA-F FACTOR RSBW-RELATED"/>
    <property type="match status" value="1"/>
</dbReference>
<dbReference type="PANTHER" id="PTHR35526:SF3">
    <property type="entry name" value="ANTI-SIGMA-F FACTOR RSBW"/>
    <property type="match status" value="1"/>
</dbReference>
<accession>A0A6B3C3M9</accession>
<proteinExistence type="predicted"/>
<organism evidence="4">
    <name type="scientific">Streptomyces sp. SID12501</name>
    <dbReference type="NCBI Taxonomy" id="2706042"/>
    <lineage>
        <taxon>Bacteria</taxon>
        <taxon>Bacillati</taxon>
        <taxon>Actinomycetota</taxon>
        <taxon>Actinomycetes</taxon>
        <taxon>Kitasatosporales</taxon>
        <taxon>Streptomycetaceae</taxon>
        <taxon>Streptomyces</taxon>
    </lineage>
</organism>
<evidence type="ECO:0000259" key="3">
    <source>
        <dbReference type="Pfam" id="PF13581"/>
    </source>
</evidence>
<protein>
    <submittedName>
        <fullName evidence="4">ATP-binding protein</fullName>
    </submittedName>
</protein>
<dbReference type="InterPro" id="IPR050267">
    <property type="entry name" value="Anti-sigma-factor_SerPK"/>
</dbReference>
<keyword evidence="4" id="KW-0547">Nucleotide-binding</keyword>
<dbReference type="GO" id="GO:0005524">
    <property type="term" value="F:ATP binding"/>
    <property type="evidence" value="ECO:0007669"/>
    <property type="project" value="UniProtKB-KW"/>
</dbReference>
<comment type="caution">
    <text evidence="4">The sequence shown here is derived from an EMBL/GenBank/DDBJ whole genome shotgun (WGS) entry which is preliminary data.</text>
</comment>
<keyword evidence="1" id="KW-0418">Kinase</keyword>
<keyword evidence="1" id="KW-0808">Transferase</keyword>
<dbReference type="Gene3D" id="3.30.565.10">
    <property type="entry name" value="Histidine kinase-like ATPase, C-terminal domain"/>
    <property type="match status" value="1"/>
</dbReference>
<gene>
    <name evidence="4" type="ORF">G3I71_36960</name>
</gene>
<feature type="region of interest" description="Disordered" evidence="2">
    <location>
        <begin position="243"/>
        <end position="277"/>
    </location>
</feature>
<dbReference type="RefSeq" id="WP_164321854.1">
    <property type="nucleotide sequence ID" value="NZ_JAAGLU010000041.1"/>
</dbReference>
<feature type="compositionally biased region" description="Basic and acidic residues" evidence="2">
    <location>
        <begin position="243"/>
        <end position="256"/>
    </location>
</feature>
<feature type="compositionally biased region" description="Basic residues" evidence="2">
    <location>
        <begin position="99"/>
        <end position="108"/>
    </location>
</feature>
<evidence type="ECO:0000256" key="2">
    <source>
        <dbReference type="SAM" id="MobiDB-lite"/>
    </source>
</evidence>
<sequence length="277" mass="31237">MPEPTSPQPRQAITFRIPKHPRNVPDARTQVRKALADWGLPAELAADIALVATEFVTNSVRHCEVTFSLVEVSLTLHGDYLLLEVSDPDKEKTPAPGTPHRRATRRERTRVDRHQRAHRAMGMRPAPVHQVLVGHLPAAGSRPRMFRLTARLVTRLAAALRLRTPSPPAIPAVTQPPRIPDPYVWTLPSPHHARWRRWHRRKNPTDLLLPEEDCWQPPPPPRPLNWTTTDDVVRLYVLQDLGEDRRPPQSDLDHAGARAAQHAEVLGVRGQDGHRGG</sequence>
<dbReference type="InterPro" id="IPR036890">
    <property type="entry name" value="HATPase_C_sf"/>
</dbReference>
<feature type="region of interest" description="Disordered" evidence="2">
    <location>
        <begin position="87"/>
        <end position="111"/>
    </location>
</feature>
<keyword evidence="1" id="KW-0723">Serine/threonine-protein kinase</keyword>
<dbReference type="Pfam" id="PF13581">
    <property type="entry name" value="HATPase_c_2"/>
    <property type="match status" value="1"/>
</dbReference>